<keyword evidence="2" id="KW-1185">Reference proteome</keyword>
<gene>
    <name evidence="1" type="ORF">U0035_17350</name>
</gene>
<sequence>MNNYKFLLLFLVMGIVTVTACSKMDENFKKYAGETVYPGKFDTIVGRVGYERLEIDLMKAGRIRASDMKLGKAVKSVVEYDGKTMTIDTLASWINITGLTEPKLYRIKAYTMDDAGNKSVPQEIALIPFSKGDKANLTVPPPKVVATPDAVALTWPGGLSSVLLDYYGLKYSYKDKNGVTREGVAQNNPVIVMQNVKKGELNTINISFKIIPKVNGNPIIDTVWLDQEISVQVPLSVTPYFGIEQTLGASITVSRDNDGGPGSREGSLKLIDFDYKTKLYMGSYTPQFWMQQELFAPAAVNSYMLSTGDDAPDRDPKSWTLSGSNNGVDWTAVDTRTGEMFSQRSTYRIFDFTNTVSYKYYRLAVTQNNGAGAFQLGEWRLFTK</sequence>
<dbReference type="Gene3D" id="2.60.120.260">
    <property type="entry name" value="Galactose-binding domain-like"/>
    <property type="match status" value="1"/>
</dbReference>
<protein>
    <submittedName>
        <fullName evidence="1">DUF4998 domain-containing protein</fullName>
    </submittedName>
</protein>
<reference evidence="1 2" key="1">
    <citation type="submission" date="2023-12" db="EMBL/GenBank/DDBJ databases">
        <title>Genome sequencing and assembly of bacterial species from a model synthetic community.</title>
        <authorList>
            <person name="Hogle S.L."/>
        </authorList>
    </citation>
    <scope>NUCLEOTIDE SEQUENCE [LARGE SCALE GENOMIC DNA]</scope>
    <source>
        <strain evidence="1 2">HAMBI_3031</strain>
    </source>
</reference>
<evidence type="ECO:0000313" key="2">
    <source>
        <dbReference type="Proteomes" id="UP001325680"/>
    </source>
</evidence>
<accession>A0ABZ0W484</accession>
<evidence type="ECO:0000313" key="1">
    <source>
        <dbReference type="EMBL" id="WQD37438.1"/>
    </source>
</evidence>
<name>A0ABZ0W484_9BACT</name>
<proteinExistence type="predicted"/>
<dbReference type="Pfam" id="PF16389">
    <property type="entry name" value="DUF4998"/>
    <property type="match status" value="1"/>
</dbReference>
<dbReference type="InterPro" id="IPR008979">
    <property type="entry name" value="Galactose-bd-like_sf"/>
</dbReference>
<dbReference type="Proteomes" id="UP001325680">
    <property type="component" value="Chromosome"/>
</dbReference>
<dbReference type="RefSeq" id="WP_114792460.1">
    <property type="nucleotide sequence ID" value="NZ_CP139960.1"/>
</dbReference>
<dbReference type="SUPFAM" id="SSF49785">
    <property type="entry name" value="Galactose-binding domain-like"/>
    <property type="match status" value="1"/>
</dbReference>
<organism evidence="1 2">
    <name type="scientific">Niabella yanshanensis</name>
    <dbReference type="NCBI Taxonomy" id="577386"/>
    <lineage>
        <taxon>Bacteria</taxon>
        <taxon>Pseudomonadati</taxon>
        <taxon>Bacteroidota</taxon>
        <taxon>Chitinophagia</taxon>
        <taxon>Chitinophagales</taxon>
        <taxon>Chitinophagaceae</taxon>
        <taxon>Niabella</taxon>
    </lineage>
</organism>
<dbReference type="EMBL" id="CP139960">
    <property type="protein sequence ID" value="WQD37438.1"/>
    <property type="molecule type" value="Genomic_DNA"/>
</dbReference>
<dbReference type="PROSITE" id="PS51257">
    <property type="entry name" value="PROKAR_LIPOPROTEIN"/>
    <property type="match status" value="1"/>
</dbReference>